<accession>A0A9P4R9D8</accession>
<dbReference type="AlphaFoldDB" id="A0A9P4R9D8"/>
<comment type="caution">
    <text evidence="1">The sequence shown here is derived from an EMBL/GenBank/DDBJ whole genome shotgun (WGS) entry which is preliminary data.</text>
</comment>
<dbReference type="Proteomes" id="UP000799444">
    <property type="component" value="Unassembled WGS sequence"/>
</dbReference>
<evidence type="ECO:0008006" key="3">
    <source>
        <dbReference type="Google" id="ProtNLM"/>
    </source>
</evidence>
<name>A0A9P4R9D8_9PLEO</name>
<protein>
    <recommendedName>
        <fullName evidence="3">BTB domain-containing protein</fullName>
    </recommendedName>
</protein>
<dbReference type="EMBL" id="ML996103">
    <property type="protein sequence ID" value="KAF2739600.1"/>
    <property type="molecule type" value="Genomic_DNA"/>
</dbReference>
<organism evidence="1 2">
    <name type="scientific">Polyplosphaeria fusca</name>
    <dbReference type="NCBI Taxonomy" id="682080"/>
    <lineage>
        <taxon>Eukaryota</taxon>
        <taxon>Fungi</taxon>
        <taxon>Dikarya</taxon>
        <taxon>Ascomycota</taxon>
        <taxon>Pezizomycotina</taxon>
        <taxon>Dothideomycetes</taxon>
        <taxon>Pleosporomycetidae</taxon>
        <taxon>Pleosporales</taxon>
        <taxon>Tetraplosphaeriaceae</taxon>
        <taxon>Polyplosphaeria</taxon>
    </lineage>
</organism>
<reference evidence="1" key="1">
    <citation type="journal article" date="2020" name="Stud. Mycol.">
        <title>101 Dothideomycetes genomes: a test case for predicting lifestyles and emergence of pathogens.</title>
        <authorList>
            <person name="Haridas S."/>
            <person name="Albert R."/>
            <person name="Binder M."/>
            <person name="Bloem J."/>
            <person name="Labutti K."/>
            <person name="Salamov A."/>
            <person name="Andreopoulos B."/>
            <person name="Baker S."/>
            <person name="Barry K."/>
            <person name="Bills G."/>
            <person name="Bluhm B."/>
            <person name="Cannon C."/>
            <person name="Castanera R."/>
            <person name="Culley D."/>
            <person name="Daum C."/>
            <person name="Ezra D."/>
            <person name="Gonzalez J."/>
            <person name="Henrissat B."/>
            <person name="Kuo A."/>
            <person name="Liang C."/>
            <person name="Lipzen A."/>
            <person name="Lutzoni F."/>
            <person name="Magnuson J."/>
            <person name="Mondo S."/>
            <person name="Nolan M."/>
            <person name="Ohm R."/>
            <person name="Pangilinan J."/>
            <person name="Park H.-J."/>
            <person name="Ramirez L."/>
            <person name="Alfaro M."/>
            <person name="Sun H."/>
            <person name="Tritt A."/>
            <person name="Yoshinaga Y."/>
            <person name="Zwiers L.-H."/>
            <person name="Turgeon B."/>
            <person name="Goodwin S."/>
            <person name="Spatafora J."/>
            <person name="Crous P."/>
            <person name="Grigoriev I."/>
        </authorList>
    </citation>
    <scope>NUCLEOTIDE SEQUENCE</scope>
    <source>
        <strain evidence="1">CBS 125425</strain>
    </source>
</reference>
<sequence>MQQENNTEDSGKDIEIASDGDVVLVVGPKETRIRVTSRSMIGASQPFSAMFSPDWKEGRNLLSHDEPVDVHLPEDDPEALKLICALIHHRNEAVPRKLSSVEVFRVAIAADKYDCVGVLKFASETWLRLREMNAQDMAFLTTAAYILRNAEAFKELTKSLVLGYDGPYLALCCEQMESAMTWRVFYILQSGINAGGCCHRCGWDSKYAYAYLRLLQDNGLRPTELVNISKAIKLVGLLHDPVPEERSTECTYAYKHKPPEYRKDRRWQVEFLESHTGLCLFCVREGKSDPSYCSTNHSL</sequence>
<dbReference type="InterPro" id="IPR011333">
    <property type="entry name" value="SKP1/BTB/POZ_sf"/>
</dbReference>
<proteinExistence type="predicted"/>
<dbReference type="OrthoDB" id="5275938at2759"/>
<dbReference type="Gene3D" id="3.30.710.10">
    <property type="entry name" value="Potassium Channel Kv1.1, Chain A"/>
    <property type="match status" value="1"/>
</dbReference>
<gene>
    <name evidence="1" type="ORF">EJ04DRAFT_540503</name>
</gene>
<keyword evidence="2" id="KW-1185">Reference proteome</keyword>
<evidence type="ECO:0000313" key="2">
    <source>
        <dbReference type="Proteomes" id="UP000799444"/>
    </source>
</evidence>
<evidence type="ECO:0000313" key="1">
    <source>
        <dbReference type="EMBL" id="KAF2739600.1"/>
    </source>
</evidence>